<dbReference type="RefSeq" id="WP_133327604.1">
    <property type="nucleotide sequence ID" value="NZ_SMYL01000003.1"/>
</dbReference>
<gene>
    <name evidence="1" type="ORF">E2I14_08950</name>
</gene>
<protein>
    <recommendedName>
        <fullName evidence="3">Flagellar protein FliT</fullName>
    </recommendedName>
</protein>
<dbReference type="EMBL" id="SMYL01000003">
    <property type="protein sequence ID" value="TDK66579.1"/>
    <property type="molecule type" value="Genomic_DNA"/>
</dbReference>
<accession>A0A4R5W4R5</accession>
<sequence length="109" mass="12573">MITINQSPASPEQFTSASKPEMLIAAVLHLMSHYSSRSAFSKDRHACVKLAAVIERHLSILSELNELGPILRETCAQLSEQWQLVIEHTLQEQRKERLAKRWRQFTQFT</sequence>
<evidence type="ECO:0000313" key="2">
    <source>
        <dbReference type="Proteomes" id="UP000294829"/>
    </source>
</evidence>
<dbReference type="AlphaFoldDB" id="A0A4R5W4R5"/>
<dbReference type="Proteomes" id="UP000294829">
    <property type="component" value="Unassembled WGS sequence"/>
</dbReference>
<dbReference type="OrthoDB" id="8776326at2"/>
<keyword evidence="2" id="KW-1185">Reference proteome</keyword>
<organism evidence="1 2">
    <name type="scientific">Sapientia aquatica</name>
    <dbReference type="NCBI Taxonomy" id="1549640"/>
    <lineage>
        <taxon>Bacteria</taxon>
        <taxon>Pseudomonadati</taxon>
        <taxon>Pseudomonadota</taxon>
        <taxon>Betaproteobacteria</taxon>
        <taxon>Burkholderiales</taxon>
        <taxon>Oxalobacteraceae</taxon>
        <taxon>Sapientia</taxon>
    </lineage>
</organism>
<name>A0A4R5W4R5_9BURK</name>
<comment type="caution">
    <text evidence="1">The sequence shown here is derived from an EMBL/GenBank/DDBJ whole genome shotgun (WGS) entry which is preliminary data.</text>
</comment>
<evidence type="ECO:0008006" key="3">
    <source>
        <dbReference type="Google" id="ProtNLM"/>
    </source>
</evidence>
<evidence type="ECO:0000313" key="1">
    <source>
        <dbReference type="EMBL" id="TDK66579.1"/>
    </source>
</evidence>
<proteinExistence type="predicted"/>
<reference evidence="1 2" key="1">
    <citation type="submission" date="2019-03" db="EMBL/GenBank/DDBJ databases">
        <title>Sapientia aquatica gen. nov., sp. nov., isolated from a crater lake.</title>
        <authorList>
            <person name="Felfoldi T."/>
            <person name="Szabo A."/>
            <person name="Toth E."/>
            <person name="Schumann P."/>
            <person name="Keki Z."/>
            <person name="Marialigeti K."/>
            <person name="Mathe I."/>
        </authorList>
    </citation>
    <scope>NUCLEOTIDE SEQUENCE [LARGE SCALE GENOMIC DNA]</scope>
    <source>
        <strain evidence="1 2">SA-152</strain>
    </source>
</reference>